<accession>K2IX65</accession>
<feature type="domain" description="EamA" evidence="8">
    <location>
        <begin position="12"/>
        <end position="136"/>
    </location>
</feature>
<keyword evidence="10" id="KW-1185">Reference proteome</keyword>
<keyword evidence="3" id="KW-1003">Cell membrane</keyword>
<feature type="transmembrane region" description="Helical" evidence="7">
    <location>
        <begin position="148"/>
        <end position="166"/>
    </location>
</feature>
<gene>
    <name evidence="9" type="ORF">B3C1_19089</name>
</gene>
<protein>
    <submittedName>
        <fullName evidence="9">Membrane protein</fullName>
    </submittedName>
</protein>
<evidence type="ECO:0000259" key="8">
    <source>
        <dbReference type="Pfam" id="PF00892"/>
    </source>
</evidence>
<dbReference type="InterPro" id="IPR037185">
    <property type="entry name" value="EmrE-like"/>
</dbReference>
<keyword evidence="5 7" id="KW-1133">Transmembrane helix</keyword>
<proteinExistence type="inferred from homology"/>
<dbReference type="InterPro" id="IPR000620">
    <property type="entry name" value="EamA_dom"/>
</dbReference>
<evidence type="ECO:0000256" key="6">
    <source>
        <dbReference type="ARBA" id="ARBA00023136"/>
    </source>
</evidence>
<sequence length="286" mass="30387">MTANRSLWELHLAVALFGGTALFAKLIPLGALDMTVLRCLVAALTLALVVKVARGRLRLGSFREYGIALVLGLVVSLHWVTYFASMQVSTVAVGMIAFFTYPVMAVLLEPLLKRQLPSLRDLGAAAVVLAGIVLILPDTDLGNSTTQGVALGVLSALLFTLRNLLHKHQFSHHSGPKAMFYQCLVAVLVLAPFQSDAALAMPAWGWGLVLVLGIGFTATPHALLAQALGNLKVKSVALISCLQPIYASVLAALVLHEIPDWRTLLGGALVVSAAVFETLAARTQKP</sequence>
<dbReference type="SUPFAM" id="SSF103481">
    <property type="entry name" value="Multidrug resistance efflux transporter EmrE"/>
    <property type="match status" value="2"/>
</dbReference>
<dbReference type="eggNOG" id="COG0697">
    <property type="taxonomic scope" value="Bacteria"/>
</dbReference>
<dbReference type="RefSeq" id="WP_008486872.1">
    <property type="nucleotide sequence ID" value="NZ_AMRI01000049.1"/>
</dbReference>
<comment type="caution">
    <text evidence="9">The sequence shown here is derived from an EMBL/GenBank/DDBJ whole genome shotgun (WGS) entry which is preliminary data.</text>
</comment>
<evidence type="ECO:0000313" key="9">
    <source>
        <dbReference type="EMBL" id="EKE67212.1"/>
    </source>
</evidence>
<reference evidence="9 10" key="1">
    <citation type="journal article" date="2012" name="J. Bacteriol.">
        <title>Genome Sequence of Gallaecimonas xiamenensis Type Strain 3-C-1.</title>
        <authorList>
            <person name="Lai Q."/>
            <person name="Wang L."/>
            <person name="Wang W."/>
            <person name="Shao Z."/>
        </authorList>
    </citation>
    <scope>NUCLEOTIDE SEQUENCE [LARGE SCALE GENOMIC DNA]</scope>
    <source>
        <strain evidence="9 10">3-C-1</strain>
    </source>
</reference>
<evidence type="ECO:0000313" key="10">
    <source>
        <dbReference type="Proteomes" id="UP000006755"/>
    </source>
</evidence>
<evidence type="ECO:0000256" key="4">
    <source>
        <dbReference type="ARBA" id="ARBA00022692"/>
    </source>
</evidence>
<evidence type="ECO:0000256" key="2">
    <source>
        <dbReference type="ARBA" id="ARBA00007362"/>
    </source>
</evidence>
<evidence type="ECO:0000256" key="7">
    <source>
        <dbReference type="SAM" id="Phobius"/>
    </source>
</evidence>
<feature type="transmembrane region" description="Helical" evidence="7">
    <location>
        <begin position="91"/>
        <end position="112"/>
    </location>
</feature>
<feature type="domain" description="EamA" evidence="8">
    <location>
        <begin position="148"/>
        <end position="276"/>
    </location>
</feature>
<dbReference type="STRING" id="745411.B3C1_19089"/>
<feature type="transmembrane region" description="Helical" evidence="7">
    <location>
        <begin position="119"/>
        <end position="136"/>
    </location>
</feature>
<dbReference type="AlphaFoldDB" id="K2IX65"/>
<dbReference type="PANTHER" id="PTHR22911">
    <property type="entry name" value="ACYL-MALONYL CONDENSING ENZYME-RELATED"/>
    <property type="match status" value="1"/>
</dbReference>
<dbReference type="Proteomes" id="UP000006755">
    <property type="component" value="Unassembled WGS sequence"/>
</dbReference>
<evidence type="ECO:0000256" key="1">
    <source>
        <dbReference type="ARBA" id="ARBA00004651"/>
    </source>
</evidence>
<evidence type="ECO:0000256" key="5">
    <source>
        <dbReference type="ARBA" id="ARBA00022989"/>
    </source>
</evidence>
<feature type="transmembrane region" description="Helical" evidence="7">
    <location>
        <begin position="236"/>
        <end position="255"/>
    </location>
</feature>
<comment type="similarity">
    <text evidence="2">Belongs to the EamA transporter family.</text>
</comment>
<dbReference type="OrthoDB" id="9150437at2"/>
<organism evidence="9 10">
    <name type="scientific">Gallaecimonas xiamenensis 3-C-1</name>
    <dbReference type="NCBI Taxonomy" id="745411"/>
    <lineage>
        <taxon>Bacteria</taxon>
        <taxon>Pseudomonadati</taxon>
        <taxon>Pseudomonadota</taxon>
        <taxon>Gammaproteobacteria</taxon>
        <taxon>Enterobacterales</taxon>
        <taxon>Gallaecimonadaceae</taxon>
        <taxon>Gallaecimonas</taxon>
    </lineage>
</organism>
<dbReference type="Pfam" id="PF00892">
    <property type="entry name" value="EamA"/>
    <property type="match status" value="2"/>
</dbReference>
<feature type="transmembrane region" description="Helical" evidence="7">
    <location>
        <begin position="203"/>
        <end position="224"/>
    </location>
</feature>
<feature type="transmembrane region" description="Helical" evidence="7">
    <location>
        <begin position="65"/>
        <end position="85"/>
    </location>
</feature>
<name>K2IX65_9GAMM</name>
<comment type="subcellular location">
    <subcellularLocation>
        <location evidence="1">Cell membrane</location>
        <topology evidence="1">Multi-pass membrane protein</topology>
    </subcellularLocation>
</comment>
<evidence type="ECO:0000256" key="3">
    <source>
        <dbReference type="ARBA" id="ARBA00022475"/>
    </source>
</evidence>
<dbReference type="EMBL" id="AMRI01000049">
    <property type="protein sequence ID" value="EKE67212.1"/>
    <property type="molecule type" value="Genomic_DNA"/>
</dbReference>
<keyword evidence="4 7" id="KW-0812">Transmembrane</keyword>
<feature type="transmembrane region" description="Helical" evidence="7">
    <location>
        <begin position="178"/>
        <end position="197"/>
    </location>
</feature>
<feature type="transmembrane region" description="Helical" evidence="7">
    <location>
        <begin position="35"/>
        <end position="53"/>
    </location>
</feature>
<feature type="transmembrane region" description="Helical" evidence="7">
    <location>
        <begin position="261"/>
        <end position="281"/>
    </location>
</feature>
<feature type="transmembrane region" description="Helical" evidence="7">
    <location>
        <begin position="12"/>
        <end position="29"/>
    </location>
</feature>
<keyword evidence="6 7" id="KW-0472">Membrane</keyword>
<dbReference type="GO" id="GO:0016020">
    <property type="term" value="C:membrane"/>
    <property type="evidence" value="ECO:0007669"/>
    <property type="project" value="InterPro"/>
</dbReference>